<organism evidence="1 2">
    <name type="scientific">Micavibrio aeruginosavorus</name>
    <dbReference type="NCBI Taxonomy" id="349221"/>
    <lineage>
        <taxon>Bacteria</taxon>
        <taxon>Pseudomonadati</taxon>
        <taxon>Bdellovibrionota</taxon>
        <taxon>Bdellovibrionia</taxon>
        <taxon>Bdellovibrionales</taxon>
        <taxon>Pseudobdellovibrionaceae</taxon>
        <taxon>Micavibrio</taxon>
    </lineage>
</organism>
<comment type="caution">
    <text evidence="1">The sequence shown here is derived from an EMBL/GenBank/DDBJ whole genome shotgun (WGS) entry which is preliminary data.</text>
</comment>
<evidence type="ECO:0000313" key="1">
    <source>
        <dbReference type="EMBL" id="PZP56642.1"/>
    </source>
</evidence>
<name>A0A2W5HLX0_9BACT</name>
<accession>A0A2W5HLX0</accession>
<dbReference type="Proteomes" id="UP000249739">
    <property type="component" value="Unassembled WGS sequence"/>
</dbReference>
<gene>
    <name evidence="1" type="ORF">DI586_02990</name>
</gene>
<sequence length="325" mass="34716">MKPISRGALFLAAACTAITVITMQARKSDTYLATIKPSSGIETAQAEEPAPPVPARPLFKKNDPAKVTTLIAETPDANGINGAPKILKTDLGMDVSPLCFEQLFGIDGPKGPIDVTNCETASGYKNIKTGTEEGRYRSLYEFPSEPDMPAEKGFSSYELLGEVKGGLAVESYNETGGTGRFSSLILVTLVGNTLSLVDQIAGGDRCNGGLTDAKVENGELVYSINATPGDFPVLAWGQDKGIKAYEDLEASAMSCFATVTFKGKDVQAVTFNPDAGQQGGEWTNQYAMQACFNKKFQSAAQIKPNLTPIEFRQFMDGFLADCSKK</sequence>
<evidence type="ECO:0000313" key="2">
    <source>
        <dbReference type="Proteomes" id="UP000249739"/>
    </source>
</evidence>
<proteinExistence type="predicted"/>
<dbReference type="EMBL" id="QFOT01000019">
    <property type="protein sequence ID" value="PZP56642.1"/>
    <property type="molecule type" value="Genomic_DNA"/>
</dbReference>
<protein>
    <submittedName>
        <fullName evidence="1">Uncharacterized protein</fullName>
    </submittedName>
</protein>
<dbReference type="AlphaFoldDB" id="A0A2W5HLX0"/>
<reference evidence="1 2" key="1">
    <citation type="submission" date="2017-08" db="EMBL/GenBank/DDBJ databases">
        <title>Infants hospitalized years apart are colonized by the same room-sourced microbial strains.</title>
        <authorList>
            <person name="Brooks B."/>
            <person name="Olm M.R."/>
            <person name="Firek B.A."/>
            <person name="Baker R."/>
            <person name="Thomas B.C."/>
            <person name="Morowitz M.J."/>
            <person name="Banfield J.F."/>
        </authorList>
    </citation>
    <scope>NUCLEOTIDE SEQUENCE [LARGE SCALE GENOMIC DNA]</scope>
    <source>
        <strain evidence="1">S2_006_000_R2_64</strain>
    </source>
</reference>